<gene>
    <name evidence="3" type="primary">USP18</name>
    <name evidence="3" type="ORF">WISP_49417</name>
</gene>
<feature type="region of interest" description="Disordered" evidence="1">
    <location>
        <begin position="104"/>
        <end position="149"/>
    </location>
</feature>
<dbReference type="Pfam" id="PF00443">
    <property type="entry name" value="UCH"/>
    <property type="match status" value="1"/>
</dbReference>
<evidence type="ECO:0000256" key="1">
    <source>
        <dbReference type="SAM" id="MobiDB-lite"/>
    </source>
</evidence>
<comment type="caution">
    <text evidence="3">The sequence shown here is derived from an EMBL/GenBank/DDBJ whole genome shotgun (WGS) entry which is preliminary data.</text>
</comment>
<feature type="compositionally biased region" description="Basic and acidic residues" evidence="1">
    <location>
        <begin position="108"/>
        <end position="126"/>
    </location>
</feature>
<feature type="domain" description="USP" evidence="2">
    <location>
        <begin position="217"/>
        <end position="484"/>
    </location>
</feature>
<feature type="compositionally biased region" description="Low complexity" evidence="1">
    <location>
        <begin position="128"/>
        <end position="147"/>
    </location>
</feature>
<accession>A0ABQ9DK72</accession>
<protein>
    <submittedName>
        <fullName evidence="3">Ubiquitin specific peptidase 18</fullName>
    </submittedName>
</protein>
<dbReference type="Proteomes" id="UP001145742">
    <property type="component" value="Unassembled WGS sequence"/>
</dbReference>
<dbReference type="InterPro" id="IPR001394">
    <property type="entry name" value="Peptidase_C19_UCH"/>
</dbReference>
<sequence>MTALFSTKLHAPPQLLSNPIFVTSQFPEPSQPSPMEVLPQQVVETQLTEELHHDNIMSHLATGEITPSQECWEHCDFFLAGSSAGETSYHCVEEIQAMYSTPSIHFPRTMDHSSDPEEQQDLDRRRPSLSTSLWPPLLTGLGPSSAPTDIVDGTKQWTSRKKQETRAGTETMEAEAAVQSNKDEAKELKAKEQRMTLVFGTADLKNGAHYCVEEKEDKLQSCRNEKCHEGTKLNNIDKITVPLYAMQKRMNVPYQMLLLLEEMQRGKRKAVHPTELACCLSAHRVDLFVQHDAAQLFLRLWNLIKKQMKKLELVEELSDLYTICIEEHLACENCSFETKSNSSMLTLPLPVLDSNSHRLKSLSMKLVHLPQTLTIHLKRFCFEKSSYTHKLSHYLPFPQDLDFNRVLTGNQCQADDNEKASWQYGLFAVVAHSGSTSSGHYCAYIKSLTECKWYCFNDSEVCQVSWDDVKCTYGHASLYWYANIYLFLLDAALDFGMRTAERRKTVV</sequence>
<dbReference type="InterPro" id="IPR018200">
    <property type="entry name" value="USP_CS"/>
</dbReference>
<dbReference type="SUPFAM" id="SSF54001">
    <property type="entry name" value="Cysteine proteinases"/>
    <property type="match status" value="1"/>
</dbReference>
<reference evidence="3" key="1">
    <citation type="submission" date="2019-10" db="EMBL/GenBank/DDBJ databases">
        <authorList>
            <person name="Soares A.E.R."/>
            <person name="Aleixo A."/>
            <person name="Schneider P."/>
            <person name="Miyaki C.Y."/>
            <person name="Schneider M.P."/>
            <person name="Mello C."/>
            <person name="Vasconcelos A.T.R."/>
        </authorList>
    </citation>
    <scope>NUCLEOTIDE SEQUENCE</scope>
    <source>
        <tissue evidence="3">Muscle</tissue>
    </source>
</reference>
<evidence type="ECO:0000259" key="2">
    <source>
        <dbReference type="PROSITE" id="PS50235"/>
    </source>
</evidence>
<evidence type="ECO:0000313" key="4">
    <source>
        <dbReference type="Proteomes" id="UP001145742"/>
    </source>
</evidence>
<dbReference type="InterPro" id="IPR028889">
    <property type="entry name" value="USP"/>
</dbReference>
<organism evidence="3 4">
    <name type="scientific">Willisornis vidua</name>
    <name type="common">Xingu scale-backed antbird</name>
    <dbReference type="NCBI Taxonomy" id="1566151"/>
    <lineage>
        <taxon>Eukaryota</taxon>
        <taxon>Metazoa</taxon>
        <taxon>Chordata</taxon>
        <taxon>Craniata</taxon>
        <taxon>Vertebrata</taxon>
        <taxon>Euteleostomi</taxon>
        <taxon>Archelosauria</taxon>
        <taxon>Archosauria</taxon>
        <taxon>Dinosauria</taxon>
        <taxon>Saurischia</taxon>
        <taxon>Theropoda</taxon>
        <taxon>Coelurosauria</taxon>
        <taxon>Aves</taxon>
        <taxon>Neognathae</taxon>
        <taxon>Neoaves</taxon>
        <taxon>Telluraves</taxon>
        <taxon>Australaves</taxon>
        <taxon>Passeriformes</taxon>
        <taxon>Thamnophilidae</taxon>
        <taxon>Willisornis</taxon>
    </lineage>
</organism>
<dbReference type="InterPro" id="IPR050164">
    <property type="entry name" value="Peptidase_C19"/>
</dbReference>
<proteinExistence type="predicted"/>
<dbReference type="PROSITE" id="PS50235">
    <property type="entry name" value="USP_3"/>
    <property type="match status" value="1"/>
</dbReference>
<name>A0ABQ9DK72_9PASS</name>
<dbReference type="EMBL" id="WHWB01033387">
    <property type="protein sequence ID" value="KAJ7420215.1"/>
    <property type="molecule type" value="Genomic_DNA"/>
</dbReference>
<dbReference type="PANTHER" id="PTHR24006:SF796">
    <property type="entry name" value="UBL CARBOXYL-TERMINAL HYDROLASE 18-RELATED"/>
    <property type="match status" value="1"/>
</dbReference>
<dbReference type="InterPro" id="IPR038765">
    <property type="entry name" value="Papain-like_cys_pep_sf"/>
</dbReference>
<dbReference type="PANTHER" id="PTHR24006">
    <property type="entry name" value="UBIQUITIN CARBOXYL-TERMINAL HYDROLASE"/>
    <property type="match status" value="1"/>
</dbReference>
<dbReference type="Gene3D" id="3.90.70.10">
    <property type="entry name" value="Cysteine proteinases"/>
    <property type="match status" value="2"/>
</dbReference>
<keyword evidence="4" id="KW-1185">Reference proteome</keyword>
<evidence type="ECO:0000313" key="3">
    <source>
        <dbReference type="EMBL" id="KAJ7420215.1"/>
    </source>
</evidence>
<dbReference type="PROSITE" id="PS00973">
    <property type="entry name" value="USP_2"/>
    <property type="match status" value="1"/>
</dbReference>
<dbReference type="CDD" id="cd02257">
    <property type="entry name" value="Peptidase_C19"/>
    <property type="match status" value="1"/>
</dbReference>